<dbReference type="PANTHER" id="PTHR17920">
    <property type="entry name" value="TRANSMEMBRANE AND COILED-COIL DOMAIN-CONTAINING PROTEIN 4 TMCO4"/>
    <property type="match status" value="1"/>
</dbReference>
<proteinExistence type="predicted"/>
<keyword evidence="2 5" id="KW-0812">Transmembrane</keyword>
<sequence>MSLDEPLIKLSMPEWSHEQKLAVARVSAQALTQSAPILGESWSCQWWEDVIAYLSVSQQELESRVLHSQQAVEILSTESQDIRIEVLIDILALALQINNEKKGKVMLYDARSRRFLVHLEKLMDLSRGDLASVEKSISQQMYYALLETKEVEDESTMQQNMDISARKAITDTNKKKSTFKWLATGAGIIGGGALIALTGGLAAPLLAPLLVGVTGATFFATAGGVALVTSLFGLTGGGLAGWKMHRRMRGIEEFEFKQILNDPDLPPVPALHCTICISGFLLESKQETRTPWEHAFERNRNHNDIFCLEYETDTLLELGYSFRKFVRDSAVNYAGMEVAKATVLSAFFAAVVLPATLLKFADVIDNPWHLAVDRSKKAGVVLADVLEERVQGNRPCNLVAYSCGCLVIWHCLKELDRRGLHGLVYNVVFMGAPISTEDTLEWHKAASVVSGRFVNCYTPNDWVLAYVYRLLSLETSVAGLEPVKNVKRIENMEVELEGHTKYPYTIKEIMDQIQLE</sequence>
<evidence type="ECO:0000256" key="2">
    <source>
        <dbReference type="ARBA" id="ARBA00022692"/>
    </source>
</evidence>
<dbReference type="EMBL" id="JAEPRD010000083">
    <property type="protein sequence ID" value="KAG2200447.1"/>
    <property type="molecule type" value="Genomic_DNA"/>
</dbReference>
<dbReference type="Pfam" id="PF05277">
    <property type="entry name" value="DUF726"/>
    <property type="match status" value="1"/>
</dbReference>
<evidence type="ECO:0000313" key="7">
    <source>
        <dbReference type="Proteomes" id="UP000603453"/>
    </source>
</evidence>
<evidence type="ECO:0000256" key="4">
    <source>
        <dbReference type="ARBA" id="ARBA00023136"/>
    </source>
</evidence>
<dbReference type="InterPro" id="IPR007941">
    <property type="entry name" value="DUF726"/>
</dbReference>
<organism evidence="6 7">
    <name type="scientific">Mucor saturninus</name>
    <dbReference type="NCBI Taxonomy" id="64648"/>
    <lineage>
        <taxon>Eukaryota</taxon>
        <taxon>Fungi</taxon>
        <taxon>Fungi incertae sedis</taxon>
        <taxon>Mucoromycota</taxon>
        <taxon>Mucoromycotina</taxon>
        <taxon>Mucoromycetes</taxon>
        <taxon>Mucorales</taxon>
        <taxon>Mucorineae</taxon>
        <taxon>Mucoraceae</taxon>
        <taxon>Mucor</taxon>
    </lineage>
</organism>
<comment type="caution">
    <text evidence="6">The sequence shown here is derived from an EMBL/GenBank/DDBJ whole genome shotgun (WGS) entry which is preliminary data.</text>
</comment>
<dbReference type="GO" id="GO:0016020">
    <property type="term" value="C:membrane"/>
    <property type="evidence" value="ECO:0007669"/>
    <property type="project" value="UniProtKB-SubCell"/>
</dbReference>
<keyword evidence="4 5" id="KW-0472">Membrane</keyword>
<accession>A0A8H7QX99</accession>
<dbReference type="OrthoDB" id="277931at2759"/>
<feature type="transmembrane region" description="Helical" evidence="5">
    <location>
        <begin position="181"/>
        <end position="206"/>
    </location>
</feature>
<evidence type="ECO:0008006" key="8">
    <source>
        <dbReference type="Google" id="ProtNLM"/>
    </source>
</evidence>
<dbReference type="PANTHER" id="PTHR17920:SF23">
    <property type="entry name" value="DUF726-DOMAIN-CONTAINING PROTEIN"/>
    <property type="match status" value="1"/>
</dbReference>
<comment type="subcellular location">
    <subcellularLocation>
        <location evidence="1">Membrane</location>
        <topology evidence="1">Multi-pass membrane protein</topology>
    </subcellularLocation>
</comment>
<evidence type="ECO:0000256" key="5">
    <source>
        <dbReference type="SAM" id="Phobius"/>
    </source>
</evidence>
<evidence type="ECO:0000256" key="3">
    <source>
        <dbReference type="ARBA" id="ARBA00022989"/>
    </source>
</evidence>
<evidence type="ECO:0000313" key="6">
    <source>
        <dbReference type="EMBL" id="KAG2200447.1"/>
    </source>
</evidence>
<feature type="transmembrane region" description="Helical" evidence="5">
    <location>
        <begin position="218"/>
        <end position="242"/>
    </location>
</feature>
<evidence type="ECO:0000256" key="1">
    <source>
        <dbReference type="ARBA" id="ARBA00004141"/>
    </source>
</evidence>
<keyword evidence="7" id="KW-1185">Reference proteome</keyword>
<name>A0A8H7QX99_9FUNG</name>
<protein>
    <recommendedName>
        <fullName evidence="8">DUF726-domain-containing protein</fullName>
    </recommendedName>
</protein>
<dbReference type="Proteomes" id="UP000603453">
    <property type="component" value="Unassembled WGS sequence"/>
</dbReference>
<keyword evidence="3 5" id="KW-1133">Transmembrane helix</keyword>
<dbReference type="AlphaFoldDB" id="A0A8H7QX99"/>
<gene>
    <name evidence="6" type="ORF">INT47_011427</name>
</gene>
<reference evidence="6" key="1">
    <citation type="submission" date="2020-12" db="EMBL/GenBank/DDBJ databases">
        <title>Metabolic potential, ecology and presence of endohyphal bacteria is reflected in genomic diversity of Mucoromycotina.</title>
        <authorList>
            <person name="Muszewska A."/>
            <person name="Okrasinska A."/>
            <person name="Steczkiewicz K."/>
            <person name="Drgas O."/>
            <person name="Orlowska M."/>
            <person name="Perlinska-Lenart U."/>
            <person name="Aleksandrzak-Piekarczyk T."/>
            <person name="Szatraj K."/>
            <person name="Zielenkiewicz U."/>
            <person name="Pilsyk S."/>
            <person name="Malc E."/>
            <person name="Mieczkowski P."/>
            <person name="Kruszewska J.S."/>
            <person name="Biernat P."/>
            <person name="Pawlowska J."/>
        </authorList>
    </citation>
    <scope>NUCLEOTIDE SEQUENCE</scope>
    <source>
        <strain evidence="6">WA0000017839</strain>
    </source>
</reference>